<gene>
    <name evidence="7" type="ORF">BWK73_25075</name>
</gene>
<dbReference type="Gene3D" id="1.10.10.10">
    <property type="entry name" value="Winged helix-like DNA-binding domain superfamily/Winged helix DNA-binding domain"/>
    <property type="match status" value="1"/>
</dbReference>
<protein>
    <submittedName>
        <fullName evidence="7">RNA polymerase subunit sigma-24</fullName>
    </submittedName>
</protein>
<dbReference type="InterPro" id="IPR013324">
    <property type="entry name" value="RNA_pol_sigma_r3/r4-like"/>
</dbReference>
<dbReference type="Pfam" id="PF04542">
    <property type="entry name" value="Sigma70_r2"/>
    <property type="match status" value="1"/>
</dbReference>
<comment type="caution">
    <text evidence="7">The sequence shown here is derived from an EMBL/GenBank/DDBJ whole genome shotgun (WGS) entry which is preliminary data.</text>
</comment>
<accession>A0A1Y1QLG9</accession>
<dbReference type="InterPro" id="IPR036388">
    <property type="entry name" value="WH-like_DNA-bd_sf"/>
</dbReference>
<dbReference type="PANTHER" id="PTHR43133:SF62">
    <property type="entry name" value="RNA POLYMERASE SIGMA FACTOR SIGZ"/>
    <property type="match status" value="1"/>
</dbReference>
<dbReference type="InterPro" id="IPR007627">
    <property type="entry name" value="RNA_pol_sigma70_r2"/>
</dbReference>
<dbReference type="EMBL" id="MTEJ01000171">
    <property type="protein sequence ID" value="OQX08589.1"/>
    <property type="molecule type" value="Genomic_DNA"/>
</dbReference>
<dbReference type="SUPFAM" id="SSF88659">
    <property type="entry name" value="Sigma3 and sigma4 domains of RNA polymerase sigma factors"/>
    <property type="match status" value="1"/>
</dbReference>
<comment type="similarity">
    <text evidence="1">Belongs to the sigma-70 factor family. ECF subfamily.</text>
</comment>
<dbReference type="NCBIfam" id="TIGR02937">
    <property type="entry name" value="sigma70-ECF"/>
    <property type="match status" value="1"/>
</dbReference>
<dbReference type="Pfam" id="PF08281">
    <property type="entry name" value="Sigma70_r4_2"/>
    <property type="match status" value="1"/>
</dbReference>
<name>A0A1Y1QLG9_9GAMM</name>
<dbReference type="GO" id="GO:0003677">
    <property type="term" value="F:DNA binding"/>
    <property type="evidence" value="ECO:0007669"/>
    <property type="project" value="InterPro"/>
</dbReference>
<dbReference type="CDD" id="cd06171">
    <property type="entry name" value="Sigma70_r4"/>
    <property type="match status" value="1"/>
</dbReference>
<dbReference type="GO" id="GO:0006352">
    <property type="term" value="P:DNA-templated transcription initiation"/>
    <property type="evidence" value="ECO:0007669"/>
    <property type="project" value="InterPro"/>
</dbReference>
<dbReference type="GO" id="GO:0016987">
    <property type="term" value="F:sigma factor activity"/>
    <property type="evidence" value="ECO:0007669"/>
    <property type="project" value="UniProtKB-KW"/>
</dbReference>
<dbReference type="AlphaFoldDB" id="A0A1Y1QLG9"/>
<dbReference type="InterPro" id="IPR013249">
    <property type="entry name" value="RNA_pol_sigma70_r4_t2"/>
</dbReference>
<proteinExistence type="inferred from homology"/>
<dbReference type="InterPro" id="IPR039425">
    <property type="entry name" value="RNA_pol_sigma-70-like"/>
</dbReference>
<sequence length="179" mass="20619">MTLLNELLVRSGQGEIKAFQQLYKKSSPNLLAICKYILRDTSLAEDVLQEGFIKIWKHASQFTASKADAMTWMAVIVRNQALNKLREAKSRPQLVDVEYETLEFLSKEPEPDTLYQQGDDVRNLLKCLENLKPDQRECVLRAFYHGQTHEELADTLKKPLGTVKAWIRRGLEQLRGCLQ</sequence>
<evidence type="ECO:0000256" key="1">
    <source>
        <dbReference type="ARBA" id="ARBA00010641"/>
    </source>
</evidence>
<reference evidence="7 8" key="1">
    <citation type="submission" date="2017-01" db="EMBL/GenBank/DDBJ databases">
        <title>Novel large sulfur bacteria in the metagenomes of groundwater-fed chemosynthetic microbial mats in the Lake Huron basin.</title>
        <authorList>
            <person name="Sharrar A.M."/>
            <person name="Flood B.E."/>
            <person name="Bailey J.V."/>
            <person name="Jones D.S."/>
            <person name="Biddanda B."/>
            <person name="Ruberg S.A."/>
            <person name="Marcus D.N."/>
            <person name="Dick G.J."/>
        </authorList>
    </citation>
    <scope>NUCLEOTIDE SEQUENCE [LARGE SCALE GENOMIC DNA]</scope>
    <source>
        <strain evidence="7">A8</strain>
    </source>
</reference>
<evidence type="ECO:0000256" key="3">
    <source>
        <dbReference type="ARBA" id="ARBA00023082"/>
    </source>
</evidence>
<dbReference type="Gene3D" id="1.10.1740.10">
    <property type="match status" value="1"/>
</dbReference>
<evidence type="ECO:0000256" key="4">
    <source>
        <dbReference type="ARBA" id="ARBA00023163"/>
    </source>
</evidence>
<feature type="domain" description="RNA polymerase sigma-70 region 2" evidence="5">
    <location>
        <begin position="22"/>
        <end position="89"/>
    </location>
</feature>
<keyword evidence="3" id="KW-0731">Sigma factor</keyword>
<evidence type="ECO:0000256" key="2">
    <source>
        <dbReference type="ARBA" id="ARBA00023015"/>
    </source>
</evidence>
<keyword evidence="4" id="KW-0804">Transcription</keyword>
<dbReference type="PANTHER" id="PTHR43133">
    <property type="entry name" value="RNA POLYMERASE ECF-TYPE SIGMA FACTO"/>
    <property type="match status" value="1"/>
</dbReference>
<dbReference type="SUPFAM" id="SSF88946">
    <property type="entry name" value="Sigma2 domain of RNA polymerase sigma factors"/>
    <property type="match status" value="1"/>
</dbReference>
<dbReference type="InterPro" id="IPR014284">
    <property type="entry name" value="RNA_pol_sigma-70_dom"/>
</dbReference>
<dbReference type="InterPro" id="IPR013325">
    <property type="entry name" value="RNA_pol_sigma_r2"/>
</dbReference>
<evidence type="ECO:0000313" key="7">
    <source>
        <dbReference type="EMBL" id="OQX08589.1"/>
    </source>
</evidence>
<feature type="domain" description="RNA polymerase sigma factor 70 region 4 type 2" evidence="6">
    <location>
        <begin position="123"/>
        <end position="174"/>
    </location>
</feature>
<evidence type="ECO:0000313" key="8">
    <source>
        <dbReference type="Proteomes" id="UP000192491"/>
    </source>
</evidence>
<organism evidence="7 8">
    <name type="scientific">Thiothrix lacustris</name>
    <dbReference type="NCBI Taxonomy" id="525917"/>
    <lineage>
        <taxon>Bacteria</taxon>
        <taxon>Pseudomonadati</taxon>
        <taxon>Pseudomonadota</taxon>
        <taxon>Gammaproteobacteria</taxon>
        <taxon>Thiotrichales</taxon>
        <taxon>Thiotrichaceae</taxon>
        <taxon>Thiothrix</taxon>
    </lineage>
</organism>
<dbReference type="Proteomes" id="UP000192491">
    <property type="component" value="Unassembled WGS sequence"/>
</dbReference>
<keyword evidence="2" id="KW-0805">Transcription regulation</keyword>
<evidence type="ECO:0000259" key="6">
    <source>
        <dbReference type="Pfam" id="PF08281"/>
    </source>
</evidence>
<evidence type="ECO:0000259" key="5">
    <source>
        <dbReference type="Pfam" id="PF04542"/>
    </source>
</evidence>